<dbReference type="PANTHER" id="PTHR11712:SF320">
    <property type="entry name" value="BETA-KETOACYL SYNTHASE"/>
    <property type="match status" value="1"/>
</dbReference>
<dbReference type="CDD" id="cd00834">
    <property type="entry name" value="KAS_I_II"/>
    <property type="match status" value="1"/>
</dbReference>
<dbReference type="GO" id="GO:0006633">
    <property type="term" value="P:fatty acid biosynthetic process"/>
    <property type="evidence" value="ECO:0007669"/>
    <property type="project" value="UniProtKB-UniPathway"/>
</dbReference>
<dbReference type="InterPro" id="IPR014031">
    <property type="entry name" value="Ketoacyl_synth_C"/>
</dbReference>
<gene>
    <name evidence="6" type="ORF">SAMN04488509_11817</name>
</gene>
<dbReference type="EMBL" id="FNAG01000018">
    <property type="protein sequence ID" value="SDE09018.1"/>
    <property type="molecule type" value="Genomic_DNA"/>
</dbReference>
<accession>A0A1G7A237</accession>
<dbReference type="GO" id="GO:0005829">
    <property type="term" value="C:cytosol"/>
    <property type="evidence" value="ECO:0007669"/>
    <property type="project" value="TreeGrafter"/>
</dbReference>
<feature type="domain" description="Ketosynthase family 3 (KS3)" evidence="5">
    <location>
        <begin position="1"/>
        <end position="393"/>
    </location>
</feature>
<dbReference type="Pfam" id="PF02801">
    <property type="entry name" value="Ketoacyl-synt_C"/>
    <property type="match status" value="1"/>
</dbReference>
<dbReference type="Pfam" id="PF00109">
    <property type="entry name" value="ketoacyl-synt"/>
    <property type="match status" value="1"/>
</dbReference>
<dbReference type="PROSITE" id="PS00606">
    <property type="entry name" value="KS3_1"/>
    <property type="match status" value="1"/>
</dbReference>
<dbReference type="SUPFAM" id="SSF53901">
    <property type="entry name" value="Thiolase-like"/>
    <property type="match status" value="2"/>
</dbReference>
<dbReference type="NCBIfam" id="NF006618">
    <property type="entry name" value="PRK09185.1"/>
    <property type="match status" value="1"/>
</dbReference>
<comment type="similarity">
    <text evidence="2 4">Belongs to the thiolase-like superfamily. Beta-ketoacyl-ACP synthases family.</text>
</comment>
<name>A0A1G7A237_9GAMM</name>
<proteinExistence type="inferred from homology"/>
<keyword evidence="3 4" id="KW-0808">Transferase</keyword>
<dbReference type="InterPro" id="IPR016039">
    <property type="entry name" value="Thiolase-like"/>
</dbReference>
<evidence type="ECO:0000256" key="4">
    <source>
        <dbReference type="RuleBase" id="RU003694"/>
    </source>
</evidence>
<dbReference type="PANTHER" id="PTHR11712">
    <property type="entry name" value="POLYKETIDE SYNTHASE-RELATED"/>
    <property type="match status" value="1"/>
</dbReference>
<dbReference type="STRING" id="265719.SAMN04488509_11817"/>
<dbReference type="Proteomes" id="UP000199603">
    <property type="component" value="Unassembled WGS sequence"/>
</dbReference>
<dbReference type="AlphaFoldDB" id="A0A1G7A237"/>
<dbReference type="Gene3D" id="3.40.47.10">
    <property type="match status" value="1"/>
</dbReference>
<evidence type="ECO:0000259" key="5">
    <source>
        <dbReference type="PROSITE" id="PS52004"/>
    </source>
</evidence>
<evidence type="ECO:0000313" key="7">
    <source>
        <dbReference type="Proteomes" id="UP000199603"/>
    </source>
</evidence>
<sequence length="397" mass="41551">MSAAAMPPLAITARTLTTACGAGLNTMRESLAARRSGLRRNDFSAHPLETWIGRVDGLEDLQLPAELMGWDCRNNRLAWFALQQDGVAARVDTLRERYGATRVAIIIGTSTSSIGASEEAYTRLDGDRFPADLHRPIIHTPHSLGSFLAAATGLRGPCVTVATACSSSAKVFAQAARLIQAGVVDAALVGGVDTLCGSVLFGFNALGLVSASQCRPFDVARNGLSLGEAGGYAILEREGAGPRLLGYGESSDAHHMSSPHPEGLGARLCMQAAITRAGLEPGDIDYLNLHGTATPKNDEIEAGAVARLFGERLRASSTKAYTGHTLGAAGIVESLIAIEAIESGLMPGTLNCDDPDPACGPQILRENTRGEVRYAMNNSFGFGGNNCSLVFGAEVRA</sequence>
<dbReference type="PROSITE" id="PS52004">
    <property type="entry name" value="KS3_2"/>
    <property type="match status" value="1"/>
</dbReference>
<dbReference type="GO" id="GO:0004315">
    <property type="term" value="F:3-oxoacyl-[acyl-carrier-protein] synthase activity"/>
    <property type="evidence" value="ECO:0007669"/>
    <property type="project" value="InterPro"/>
</dbReference>
<keyword evidence="7" id="KW-1185">Reference proteome</keyword>
<evidence type="ECO:0000313" key="6">
    <source>
        <dbReference type="EMBL" id="SDE09018.1"/>
    </source>
</evidence>
<reference evidence="6 7" key="1">
    <citation type="submission" date="2016-10" db="EMBL/GenBank/DDBJ databases">
        <authorList>
            <person name="de Groot N.N."/>
        </authorList>
    </citation>
    <scope>NUCLEOTIDE SEQUENCE [LARGE SCALE GENOMIC DNA]</scope>
    <source>
        <strain evidence="6 7">DSM 16957</strain>
    </source>
</reference>
<evidence type="ECO:0000256" key="3">
    <source>
        <dbReference type="ARBA" id="ARBA00022679"/>
    </source>
</evidence>
<dbReference type="InterPro" id="IPR014030">
    <property type="entry name" value="Ketoacyl_synth_N"/>
</dbReference>
<dbReference type="InterPro" id="IPR018201">
    <property type="entry name" value="Ketoacyl_synth_AS"/>
</dbReference>
<organism evidence="6 7">
    <name type="scientific">Aquimonas voraii</name>
    <dbReference type="NCBI Taxonomy" id="265719"/>
    <lineage>
        <taxon>Bacteria</taxon>
        <taxon>Pseudomonadati</taxon>
        <taxon>Pseudomonadota</taxon>
        <taxon>Gammaproteobacteria</taxon>
        <taxon>Lysobacterales</taxon>
        <taxon>Lysobacteraceae</taxon>
        <taxon>Aquimonas</taxon>
    </lineage>
</organism>
<dbReference type="SMART" id="SM00825">
    <property type="entry name" value="PKS_KS"/>
    <property type="match status" value="1"/>
</dbReference>
<evidence type="ECO:0000256" key="2">
    <source>
        <dbReference type="ARBA" id="ARBA00008467"/>
    </source>
</evidence>
<dbReference type="InterPro" id="IPR020841">
    <property type="entry name" value="PKS_Beta-ketoAc_synthase_dom"/>
</dbReference>
<dbReference type="InterPro" id="IPR000794">
    <property type="entry name" value="Beta-ketoacyl_synthase"/>
</dbReference>
<protein>
    <submittedName>
        <fullName evidence="6">3-oxoacyl-[acyl-carrier-protein] synthase-1</fullName>
    </submittedName>
</protein>
<dbReference type="UniPathway" id="UPA00094"/>
<evidence type="ECO:0000256" key="1">
    <source>
        <dbReference type="ARBA" id="ARBA00005194"/>
    </source>
</evidence>
<comment type="pathway">
    <text evidence="1">Lipid metabolism; fatty acid biosynthesis.</text>
</comment>